<name>A0A8S5KYZ7_9VIRU</name>
<dbReference type="GeneID" id="80398035"/>
<dbReference type="Proteomes" id="UP000676851">
    <property type="component" value="Segment"/>
</dbReference>
<keyword evidence="5" id="KW-1185">Reference proteome</keyword>
<organism evidence="4 5">
    <name type="scientific">ssRNA phage SRR6960507_5</name>
    <dbReference type="NCBI Taxonomy" id="2786515"/>
    <lineage>
        <taxon>Viruses</taxon>
        <taxon>Riboviria</taxon>
        <taxon>Orthornavirae</taxon>
        <taxon>Lenarviricota</taxon>
        <taxon>Leviviricetes</taxon>
        <taxon>Norzivirales</taxon>
        <taxon>Fiersviridae</taxon>
        <taxon>Haeldovirus</taxon>
        <taxon>Haeldovirus asiohabitans</taxon>
        <taxon>Boloprevirus asiohabitans</taxon>
    </lineage>
</organism>
<dbReference type="EMBL" id="BK013583">
    <property type="protein sequence ID" value="DAD50641.1"/>
    <property type="molecule type" value="Genomic_RNA"/>
</dbReference>
<dbReference type="InterPro" id="IPR015954">
    <property type="entry name" value="Phage_RNA-type_capsid"/>
</dbReference>
<evidence type="ECO:0000256" key="3">
    <source>
        <dbReference type="ARBA" id="ARBA00022844"/>
    </source>
</evidence>
<dbReference type="RefSeq" id="YP_010769113.1">
    <property type="nucleotide sequence ID" value="NC_073881.1"/>
</dbReference>
<evidence type="ECO:0000313" key="4">
    <source>
        <dbReference type="EMBL" id="DAD50641.1"/>
    </source>
</evidence>
<accession>A0A8S5KYZ7</accession>
<evidence type="ECO:0000313" key="5">
    <source>
        <dbReference type="Proteomes" id="UP000676851"/>
    </source>
</evidence>
<sequence>MITNMSNLSLLDAAGTPVAHSFTPASRVAENTARWVEKPASGALLGAKVLTLSIKEPSDPIAGVYRIKVTFAVPKMDNSVPTAPKILSIGRVNCEFLVPAGFTTQEAKDLVKMFEQSLTLGTSTQIGDNIADRSLPY</sequence>
<reference evidence="4 5" key="1">
    <citation type="submission" date="2020-09" db="EMBL/GenBank/DDBJ databases">
        <title>Leviviricetes taxonomy.</title>
        <authorList>
            <person name="Stockdale S.R."/>
            <person name="Callanan J."/>
            <person name="Adriaenssens E.M."/>
            <person name="Kuhn J.H."/>
            <person name="Rumnieks J."/>
            <person name="Shkoporov A."/>
            <person name="Draper L.A."/>
            <person name="Ross P."/>
            <person name="Hill C."/>
        </authorList>
    </citation>
    <scope>NUCLEOTIDE SEQUENCE [LARGE SCALE GENOMIC DNA]</scope>
</reference>
<dbReference type="KEGG" id="vg:80398035"/>
<evidence type="ECO:0000256" key="1">
    <source>
        <dbReference type="ARBA" id="ARBA00004328"/>
    </source>
</evidence>
<keyword evidence="3" id="KW-0946">Virion</keyword>
<protein>
    <submittedName>
        <fullName evidence="4">Coat protein</fullName>
    </submittedName>
</protein>
<evidence type="ECO:0000256" key="2">
    <source>
        <dbReference type="ARBA" id="ARBA00022561"/>
    </source>
</evidence>
<keyword evidence="2 4" id="KW-0167">Capsid protein</keyword>
<gene>
    <name evidence="4" type="primary">SRR6960507_5_2</name>
</gene>
<comment type="subcellular location">
    <subcellularLocation>
        <location evidence="1">Virion</location>
    </subcellularLocation>
</comment>
<proteinExistence type="predicted"/>
<dbReference type="Gene3D" id="3.30.380.10">
    <property type="entry name" value="MS2 Viral Coat Protein"/>
    <property type="match status" value="1"/>
</dbReference>
<dbReference type="GO" id="GO:0019028">
    <property type="term" value="C:viral capsid"/>
    <property type="evidence" value="ECO:0007669"/>
    <property type="project" value="UniProtKB-KW"/>
</dbReference>